<evidence type="ECO:0000313" key="2">
    <source>
        <dbReference type="EMBL" id="ANP46263.1"/>
    </source>
</evidence>
<feature type="transmembrane region" description="Helical" evidence="1">
    <location>
        <begin position="85"/>
        <end position="107"/>
    </location>
</feature>
<dbReference type="InterPro" id="IPR021354">
    <property type="entry name" value="DUF2975"/>
</dbReference>
<keyword evidence="1" id="KW-0812">Transmembrane</keyword>
<dbReference type="AlphaFoldDB" id="A0A1B1AI71"/>
<protein>
    <recommendedName>
        <fullName evidence="4">DUF2975 domain-containing protein</fullName>
    </recommendedName>
</protein>
<proteinExistence type="predicted"/>
<keyword evidence="1" id="KW-0472">Membrane</keyword>
<sequence>MKALGKGSIASIVRIGLMFAWYALWVAAIGVVCGAIGYGVILTLIANGSIDPALLQGGAGNAELGSGGGDFHITYDQPGGGAWPVVVPALLIAAVAVAGSLIIVWRLRKLFDSFSSGEPFQRENATHLRVIWITMLVIEVSRYVLMALTGFLLAHFGGPDVNANYELSVDLSTWGSILILIVLAEVFREGARLKEEQELTI</sequence>
<dbReference type="OrthoDB" id="7349915at2"/>
<evidence type="ECO:0000313" key="3">
    <source>
        <dbReference type="Proteomes" id="UP000092498"/>
    </source>
</evidence>
<dbReference type="STRING" id="1759059.ATE48_10215"/>
<dbReference type="KEGG" id="cbot:ATE48_10215"/>
<evidence type="ECO:0000256" key="1">
    <source>
        <dbReference type="SAM" id="Phobius"/>
    </source>
</evidence>
<organism evidence="2 3">
    <name type="scientific">Candidatus Viadribacter manganicus</name>
    <dbReference type="NCBI Taxonomy" id="1759059"/>
    <lineage>
        <taxon>Bacteria</taxon>
        <taxon>Pseudomonadati</taxon>
        <taxon>Pseudomonadota</taxon>
        <taxon>Alphaproteobacteria</taxon>
        <taxon>Hyphomonadales</taxon>
        <taxon>Hyphomonadaceae</taxon>
        <taxon>Candidatus Viadribacter</taxon>
    </lineage>
</organism>
<keyword evidence="3" id="KW-1185">Reference proteome</keyword>
<dbReference type="Proteomes" id="UP000092498">
    <property type="component" value="Chromosome"/>
</dbReference>
<feature type="transmembrane region" description="Helical" evidence="1">
    <location>
        <begin position="21"/>
        <end position="46"/>
    </location>
</feature>
<keyword evidence="1" id="KW-1133">Transmembrane helix</keyword>
<reference evidence="2 3" key="1">
    <citation type="submission" date="2015-11" db="EMBL/GenBank/DDBJ databases">
        <title>Whole-Genome Sequence of Candidatus Oderbacter manganicum from the National Park Lower Oder Valley, Germany.</title>
        <authorList>
            <person name="Braun B."/>
            <person name="Liere K."/>
            <person name="Szewzyk U."/>
        </authorList>
    </citation>
    <scope>NUCLEOTIDE SEQUENCE [LARGE SCALE GENOMIC DNA]</scope>
    <source>
        <strain evidence="2 3">OTSz_A_272</strain>
    </source>
</reference>
<dbReference type="Pfam" id="PF11188">
    <property type="entry name" value="DUF2975"/>
    <property type="match status" value="1"/>
</dbReference>
<dbReference type="InParanoid" id="A0A1B1AI71"/>
<accession>A0A1B1AI71</accession>
<evidence type="ECO:0008006" key="4">
    <source>
        <dbReference type="Google" id="ProtNLM"/>
    </source>
</evidence>
<dbReference type="EMBL" id="CP013244">
    <property type="protein sequence ID" value="ANP46263.1"/>
    <property type="molecule type" value="Genomic_DNA"/>
</dbReference>
<name>A0A1B1AI71_9PROT</name>
<dbReference type="RefSeq" id="WP_066770980.1">
    <property type="nucleotide sequence ID" value="NZ_CP013244.1"/>
</dbReference>
<feature type="transmembrane region" description="Helical" evidence="1">
    <location>
        <begin position="171"/>
        <end position="187"/>
    </location>
</feature>
<gene>
    <name evidence="2" type="ORF">ATE48_10215</name>
</gene>
<feature type="transmembrane region" description="Helical" evidence="1">
    <location>
        <begin position="128"/>
        <end position="151"/>
    </location>
</feature>